<dbReference type="EMBL" id="JAIGNU010000002">
    <property type="protein sequence ID" value="MBX7502109.1"/>
    <property type="molecule type" value="Genomic_DNA"/>
</dbReference>
<dbReference type="SUPFAM" id="SSF56300">
    <property type="entry name" value="Metallo-dependent phosphatases"/>
    <property type="match status" value="1"/>
</dbReference>
<dbReference type="InterPro" id="IPR050126">
    <property type="entry name" value="Ap4A_hydrolase"/>
</dbReference>
<dbReference type="PANTHER" id="PTHR42850">
    <property type="entry name" value="METALLOPHOSPHOESTERASE"/>
    <property type="match status" value="1"/>
</dbReference>
<name>A0ABS7JWZ7_9SPHN</name>
<feature type="domain" description="Calcineurin-like phosphoesterase" evidence="1">
    <location>
        <begin position="25"/>
        <end position="215"/>
    </location>
</feature>
<evidence type="ECO:0000313" key="2">
    <source>
        <dbReference type="EMBL" id="MBX7502109.1"/>
    </source>
</evidence>
<dbReference type="Pfam" id="PF00149">
    <property type="entry name" value="Metallophos"/>
    <property type="match status" value="1"/>
</dbReference>
<dbReference type="PANTHER" id="PTHR42850:SF4">
    <property type="entry name" value="ZINC-DEPENDENT ENDOPOLYPHOSPHATASE"/>
    <property type="match status" value="1"/>
</dbReference>
<evidence type="ECO:0000259" key="1">
    <source>
        <dbReference type="Pfam" id="PF00149"/>
    </source>
</evidence>
<proteinExistence type="predicted"/>
<sequence length="266" mass="30634">MLNLARFFRKDVPAAPRPKVPAGERYYVIGDIHGRCDLLDELIVAIEEDDQQMGEADTTVVLLGDLVDRGPESARVIETARQWGERRKLRYIAGNHEEMFLEAFTDKEMLRHFLKHGGKETVLSYGIKKKRYSELTMKELQAELHELVPKKHRKFLAAMEDIIVAGDYVFVHAGINPKFSLEEQRKSDLRWIRERFLKHREPLSHVVVHGHTIFDDVESTEYRIGIDTGAFRTGKLTALVLEGDQRRFIQAHEVDGNIMVMHSGFA</sequence>
<dbReference type="InterPro" id="IPR029052">
    <property type="entry name" value="Metallo-depent_PP-like"/>
</dbReference>
<dbReference type="Gene3D" id="3.60.21.10">
    <property type="match status" value="1"/>
</dbReference>
<evidence type="ECO:0000313" key="3">
    <source>
        <dbReference type="Proteomes" id="UP000782554"/>
    </source>
</evidence>
<gene>
    <name evidence="2" type="ORF">K3181_11705</name>
</gene>
<dbReference type="RefSeq" id="WP_221603283.1">
    <property type="nucleotide sequence ID" value="NZ_JAIGNU010000002.1"/>
</dbReference>
<reference evidence="2 3" key="1">
    <citation type="submission" date="2021-08" db="EMBL/GenBank/DDBJ databases">
        <title>Comparative Genomics Analysis of the Genus Qipengyuania Reveals Extensive Genetic Diversity and Metabolic Versatility, Including the Description of Fifteen Novel Species.</title>
        <authorList>
            <person name="Liu Y."/>
        </authorList>
    </citation>
    <scope>NUCLEOTIDE SEQUENCE [LARGE SCALE GENOMIC DNA]</scope>
    <source>
        <strain evidence="2 3">YG27</strain>
    </source>
</reference>
<organism evidence="2 3">
    <name type="scientific">Qipengyuania mesophila</name>
    <dbReference type="NCBI Taxonomy" id="2867246"/>
    <lineage>
        <taxon>Bacteria</taxon>
        <taxon>Pseudomonadati</taxon>
        <taxon>Pseudomonadota</taxon>
        <taxon>Alphaproteobacteria</taxon>
        <taxon>Sphingomonadales</taxon>
        <taxon>Erythrobacteraceae</taxon>
        <taxon>Qipengyuania</taxon>
    </lineage>
</organism>
<dbReference type="Proteomes" id="UP000782554">
    <property type="component" value="Unassembled WGS sequence"/>
</dbReference>
<protein>
    <submittedName>
        <fullName evidence="2">Metallophosphoesterase</fullName>
    </submittedName>
</protein>
<accession>A0ABS7JWZ7</accession>
<comment type="caution">
    <text evidence="2">The sequence shown here is derived from an EMBL/GenBank/DDBJ whole genome shotgun (WGS) entry which is preliminary data.</text>
</comment>
<dbReference type="InterPro" id="IPR004843">
    <property type="entry name" value="Calcineurin-like_PHP"/>
</dbReference>
<keyword evidence="3" id="KW-1185">Reference proteome</keyword>